<gene>
    <name evidence="1" type="ORF">OM076_01370</name>
</gene>
<reference evidence="1" key="1">
    <citation type="submission" date="2022-10" db="EMBL/GenBank/DDBJ databases">
        <title>The WGS of Solirubrobacter ginsenosidimutans DSM 21036.</title>
        <authorList>
            <person name="Jiang Z."/>
        </authorList>
    </citation>
    <scope>NUCLEOTIDE SEQUENCE</scope>
    <source>
        <strain evidence="1">DSM 21036</strain>
    </source>
</reference>
<organism evidence="1 2">
    <name type="scientific">Solirubrobacter ginsenosidimutans</name>
    <dbReference type="NCBI Taxonomy" id="490573"/>
    <lineage>
        <taxon>Bacteria</taxon>
        <taxon>Bacillati</taxon>
        <taxon>Actinomycetota</taxon>
        <taxon>Thermoleophilia</taxon>
        <taxon>Solirubrobacterales</taxon>
        <taxon>Solirubrobacteraceae</taxon>
        <taxon>Solirubrobacter</taxon>
    </lineage>
</organism>
<dbReference type="EMBL" id="JAPDOD010000001">
    <property type="protein sequence ID" value="MDA0158897.1"/>
    <property type="molecule type" value="Genomic_DNA"/>
</dbReference>
<evidence type="ECO:0008006" key="3">
    <source>
        <dbReference type="Google" id="ProtNLM"/>
    </source>
</evidence>
<dbReference type="SUPFAM" id="SSF55920">
    <property type="entry name" value="Creatinase/aminopeptidase"/>
    <property type="match status" value="1"/>
</dbReference>
<dbReference type="PANTHER" id="PTHR46112">
    <property type="entry name" value="AMINOPEPTIDASE"/>
    <property type="match status" value="1"/>
</dbReference>
<evidence type="ECO:0000313" key="1">
    <source>
        <dbReference type="EMBL" id="MDA0158897.1"/>
    </source>
</evidence>
<dbReference type="RefSeq" id="WP_270037517.1">
    <property type="nucleotide sequence ID" value="NZ_JAPDOD010000001.1"/>
</dbReference>
<name>A0A9X3RZH6_9ACTN</name>
<keyword evidence="2" id="KW-1185">Reference proteome</keyword>
<evidence type="ECO:0000313" key="2">
    <source>
        <dbReference type="Proteomes" id="UP001149140"/>
    </source>
</evidence>
<sequence>MITMHNVVKRGRTAWDRALLPEDEYGERVRLVREAMAREGIDALVGIGHTASYGSLTYLTGNVPPLGWMAVVLGRESGPCLVTGGGSRDLPFLSTQTWIGDIRPSASLFTGPAEVVAQAVEEMVGSGGTIALAGARENLAVEAYRELLAALPGRAPADGDALLAPLRAVKRPRELVAQARAQEIAHAAVDAALDAWEAGAPNAIALLVAEREARLRGARDVRVLGTLAGPWLEPVEDVSDVRLSHLGLTCAVECVGYWGQACGDSGSSLSPARRAVDAMTVLVRAGVPVAELADAVEGVELAYGLGGAIGLGLDEAPRVWAGSDETFVEGAVVALQAFAVDGDALTCAGETLVVGRDEGVPLVESKLDRAQPEEVDVRRA</sequence>
<dbReference type="InterPro" id="IPR036005">
    <property type="entry name" value="Creatinase/aminopeptidase-like"/>
</dbReference>
<dbReference type="Gene3D" id="3.40.350.10">
    <property type="entry name" value="Creatinase/prolidase N-terminal domain"/>
    <property type="match status" value="1"/>
</dbReference>
<dbReference type="PANTHER" id="PTHR46112:SF3">
    <property type="entry name" value="AMINOPEPTIDASE YPDF"/>
    <property type="match status" value="1"/>
</dbReference>
<dbReference type="SUPFAM" id="SSF53092">
    <property type="entry name" value="Creatinase/prolidase N-terminal domain"/>
    <property type="match status" value="1"/>
</dbReference>
<protein>
    <recommendedName>
        <fullName evidence="3">Creatinase N-terminal domain-containing protein</fullName>
    </recommendedName>
</protein>
<dbReference type="AlphaFoldDB" id="A0A9X3RZH6"/>
<dbReference type="InterPro" id="IPR029149">
    <property type="entry name" value="Creatin/AminoP/Spt16_N"/>
</dbReference>
<dbReference type="InterPro" id="IPR050659">
    <property type="entry name" value="Peptidase_M24B"/>
</dbReference>
<comment type="caution">
    <text evidence="1">The sequence shown here is derived from an EMBL/GenBank/DDBJ whole genome shotgun (WGS) entry which is preliminary data.</text>
</comment>
<dbReference type="Proteomes" id="UP001149140">
    <property type="component" value="Unassembled WGS sequence"/>
</dbReference>
<accession>A0A9X3RZH6</accession>
<proteinExistence type="predicted"/>